<dbReference type="FunFam" id="1.10.1780.10:FF:000001">
    <property type="entry name" value="ATP-dependent Clp protease ATP-binding subunit"/>
    <property type="match status" value="1"/>
</dbReference>
<protein>
    <recommendedName>
        <fullName evidence="3">Clp R domain-containing protein</fullName>
    </recommendedName>
</protein>
<dbReference type="InterPro" id="IPR004176">
    <property type="entry name" value="Clp_R_N"/>
</dbReference>
<dbReference type="Pfam" id="PF02861">
    <property type="entry name" value="Clp_N"/>
    <property type="match status" value="1"/>
</dbReference>
<keyword evidence="1" id="KW-0677">Repeat</keyword>
<dbReference type="Gene3D" id="1.10.1780.10">
    <property type="entry name" value="Clp, N-terminal domain"/>
    <property type="match status" value="1"/>
</dbReference>
<dbReference type="EMBL" id="JACDUR010000008">
    <property type="protein sequence ID" value="MBA2895957.1"/>
    <property type="molecule type" value="Genomic_DNA"/>
</dbReference>
<feature type="domain" description="Clp R" evidence="3">
    <location>
        <begin position="2"/>
        <end position="144"/>
    </location>
</feature>
<feature type="compositionally biased region" description="Basic and acidic residues" evidence="2">
    <location>
        <begin position="254"/>
        <end position="267"/>
    </location>
</feature>
<evidence type="ECO:0000256" key="2">
    <source>
        <dbReference type="SAM" id="MobiDB-lite"/>
    </source>
</evidence>
<feature type="compositionally biased region" description="Pro residues" evidence="2">
    <location>
        <begin position="160"/>
        <end position="173"/>
    </location>
</feature>
<proteinExistence type="predicted"/>
<name>A0A7W0HUG9_9ACTN</name>
<dbReference type="PROSITE" id="PS51903">
    <property type="entry name" value="CLP_R"/>
    <property type="match status" value="1"/>
</dbReference>
<dbReference type="InterPro" id="IPR036628">
    <property type="entry name" value="Clp_N_dom_sf"/>
</dbReference>
<keyword evidence="5" id="KW-1185">Reference proteome</keyword>
<evidence type="ECO:0000313" key="4">
    <source>
        <dbReference type="EMBL" id="MBA2895957.1"/>
    </source>
</evidence>
<organism evidence="4 5">
    <name type="scientific">Nonomuraea soli</name>
    <dbReference type="NCBI Taxonomy" id="1032476"/>
    <lineage>
        <taxon>Bacteria</taxon>
        <taxon>Bacillati</taxon>
        <taxon>Actinomycetota</taxon>
        <taxon>Actinomycetes</taxon>
        <taxon>Streptosporangiales</taxon>
        <taxon>Streptosporangiaceae</taxon>
        <taxon>Nonomuraea</taxon>
    </lineage>
</organism>
<reference evidence="4 5" key="1">
    <citation type="submission" date="2020-07" db="EMBL/GenBank/DDBJ databases">
        <title>Genomic Encyclopedia of Type Strains, Phase IV (KMG-IV): sequencing the most valuable type-strain genomes for metagenomic binning, comparative biology and taxonomic classification.</title>
        <authorList>
            <person name="Goeker M."/>
        </authorList>
    </citation>
    <scope>NUCLEOTIDE SEQUENCE [LARGE SCALE GENOMIC DNA]</scope>
    <source>
        <strain evidence="4 5">DSM 45533</strain>
    </source>
</reference>
<dbReference type="SUPFAM" id="SSF81923">
    <property type="entry name" value="Double Clp-N motif"/>
    <property type="match status" value="1"/>
</dbReference>
<feature type="region of interest" description="Disordered" evidence="2">
    <location>
        <begin position="202"/>
        <end position="267"/>
    </location>
</feature>
<dbReference type="PANTHER" id="PTHR47016:SF5">
    <property type="entry name" value="CLP DOMAIN SUPERFAMILY PROTEIN"/>
    <property type="match status" value="1"/>
</dbReference>
<feature type="compositionally biased region" description="Pro residues" evidence="2">
    <location>
        <begin position="224"/>
        <end position="233"/>
    </location>
</feature>
<dbReference type="PANTHER" id="PTHR47016">
    <property type="entry name" value="ATP-DEPENDENT CLP PROTEASE ATP-BINDING SUBUNIT CLPT1, CHLOROPLASTIC"/>
    <property type="match status" value="1"/>
</dbReference>
<sequence length="267" mass="28999">MFERFTDRARRVVVLAQEEARLLNHNYIGTEHILLGLVNESEGVAGRALSQCRIDLGQVREGVQEIVGMGDRPPGGHIPFTPRAKKVLELSLREALQLGHNYIGTEHILLGLIREGEGVAAQVLVRYGADLNRIRQVVVTLLHGRPQRHDDDPPLDLSSPLPPHPAHPPPPPGIGSRGPGLIDRLDRLQSSLDRLEGSVERIERHLGIERPPAPEDAPLDRPTEGPPTDPPTPEQGGSDEGESNAGGSDEDRSDEGRSDEGRDAGHG</sequence>
<dbReference type="AlphaFoldDB" id="A0A7W0HUG9"/>
<feature type="region of interest" description="Disordered" evidence="2">
    <location>
        <begin position="145"/>
        <end position="182"/>
    </location>
</feature>
<comment type="caution">
    <text evidence="4">The sequence shown here is derived from an EMBL/GenBank/DDBJ whole genome shotgun (WGS) entry which is preliminary data.</text>
</comment>
<gene>
    <name evidence="4" type="ORF">HNR30_007348</name>
</gene>
<dbReference type="Proteomes" id="UP000530928">
    <property type="component" value="Unassembled WGS sequence"/>
</dbReference>
<dbReference type="InterPro" id="IPR044217">
    <property type="entry name" value="CLPT1/2"/>
</dbReference>
<evidence type="ECO:0000313" key="5">
    <source>
        <dbReference type="Proteomes" id="UP000530928"/>
    </source>
</evidence>
<accession>A0A7W0HUG9</accession>
<evidence type="ECO:0000256" key="1">
    <source>
        <dbReference type="PROSITE-ProRule" id="PRU01251"/>
    </source>
</evidence>
<evidence type="ECO:0000259" key="3">
    <source>
        <dbReference type="PROSITE" id="PS51903"/>
    </source>
</evidence>